<dbReference type="CDD" id="cd14014">
    <property type="entry name" value="STKc_PknB_like"/>
    <property type="match status" value="1"/>
</dbReference>
<dbReference type="InterPro" id="IPR008271">
    <property type="entry name" value="Ser/Thr_kinase_AS"/>
</dbReference>
<dbReference type="SMART" id="SM00220">
    <property type="entry name" value="S_TKc"/>
    <property type="match status" value="1"/>
</dbReference>
<feature type="domain" description="Protein kinase" evidence="1">
    <location>
        <begin position="10"/>
        <end position="268"/>
    </location>
</feature>
<keyword evidence="2" id="KW-0808">Transferase</keyword>
<dbReference type="InterPro" id="IPR045269">
    <property type="entry name" value="Atg1-like"/>
</dbReference>
<keyword evidence="2" id="KW-0418">Kinase</keyword>
<dbReference type="Proteomes" id="UP001154265">
    <property type="component" value="Unassembled WGS sequence"/>
</dbReference>
<name>A0ABT6EWT0_9SYNE</name>
<comment type="caution">
    <text evidence="2">The sequence shown here is derived from an EMBL/GenBank/DDBJ whole genome shotgun (WGS) entry which is preliminary data.</text>
</comment>
<dbReference type="Gene3D" id="1.10.510.10">
    <property type="entry name" value="Transferase(Phosphotransferase) domain 1"/>
    <property type="match status" value="1"/>
</dbReference>
<organism evidence="2 3">
    <name type="scientific">Candidatus Synechococcus calcipolaris G9</name>
    <dbReference type="NCBI Taxonomy" id="1497997"/>
    <lineage>
        <taxon>Bacteria</taxon>
        <taxon>Bacillati</taxon>
        <taxon>Cyanobacteriota</taxon>
        <taxon>Cyanophyceae</taxon>
        <taxon>Synechococcales</taxon>
        <taxon>Synechococcaceae</taxon>
        <taxon>Synechococcus</taxon>
    </lineage>
</organism>
<dbReference type="RefSeq" id="WP_277866148.1">
    <property type="nucleotide sequence ID" value="NZ_JAKKUT010000002.1"/>
</dbReference>
<dbReference type="PANTHER" id="PTHR24348">
    <property type="entry name" value="SERINE/THREONINE-PROTEIN KINASE UNC-51-RELATED"/>
    <property type="match status" value="1"/>
</dbReference>
<reference evidence="2" key="1">
    <citation type="journal article" date="2022" name="Genome Biol. Evol.">
        <title>A New Gene Family Diagnostic for Intracellular Biomineralization of Amorphous Ca Carbonates by Cyanobacteria.</title>
        <authorList>
            <person name="Benzerara K."/>
            <person name="Duprat E."/>
            <person name="Bitard-Feildel T."/>
            <person name="Caumes G."/>
            <person name="Cassier-Chauvat C."/>
            <person name="Chauvat F."/>
            <person name="Dezi M."/>
            <person name="Diop S.I."/>
            <person name="Gaschignard G."/>
            <person name="Gorgen S."/>
            <person name="Gugger M."/>
            <person name="Lopez-Garcia P."/>
            <person name="Millet M."/>
            <person name="Skouri-Panet F."/>
            <person name="Moreira D."/>
            <person name="Callebaut I."/>
        </authorList>
    </citation>
    <scope>NUCLEOTIDE SEQUENCE</scope>
    <source>
        <strain evidence="2">G9</strain>
    </source>
</reference>
<dbReference type="PROSITE" id="PS50011">
    <property type="entry name" value="PROTEIN_KINASE_DOM"/>
    <property type="match status" value="1"/>
</dbReference>
<dbReference type="EMBL" id="JAKKUT010000002">
    <property type="protein sequence ID" value="MDG2990233.1"/>
    <property type="molecule type" value="Genomic_DNA"/>
</dbReference>
<dbReference type="InterPro" id="IPR011009">
    <property type="entry name" value="Kinase-like_dom_sf"/>
</dbReference>
<gene>
    <name evidence="2" type="ORF">L3556_04680</name>
</gene>
<dbReference type="GO" id="GO:0004674">
    <property type="term" value="F:protein serine/threonine kinase activity"/>
    <property type="evidence" value="ECO:0007669"/>
    <property type="project" value="UniProtKB-KW"/>
</dbReference>
<dbReference type="SUPFAM" id="SSF56112">
    <property type="entry name" value="Protein kinase-like (PK-like)"/>
    <property type="match status" value="1"/>
</dbReference>
<reference evidence="2" key="2">
    <citation type="submission" date="2022-01" db="EMBL/GenBank/DDBJ databases">
        <authorList>
            <person name="Zivanovic Y."/>
            <person name="Moreira D."/>
            <person name="Lopez-Garcia P."/>
        </authorList>
    </citation>
    <scope>NUCLEOTIDE SEQUENCE</scope>
    <source>
        <strain evidence="2">G9</strain>
    </source>
</reference>
<accession>A0ABT6EWT0</accession>
<sequence length="597" mass="67217">MPVYRYTSRYRLIDLAGQGQYGHVYVAVNRQTSQIVAFKVLNPQLLPTRGFLRELNFLLTLHHPHVVSCDSIDYLSDRRTGKSKERHRCLVMDYCVGGNLRALLEQEGVLPLRLALQFTLDILSALDYAHQRGIIHCDLKPENILLQPTAQGWQAQVSDFGVARLIEDKDSSGHTGSPAYMAPERFYGQAIPVSDLYAVGILLYEMVIGSRPFSGTPAELMSAHISKPFKMPSALPILLKSLLNKALDKLPQRRFQSAAAMAKPVELLLDIIQADPQYVDQNHLLLYEPQWHWPESWFPVGDITLSAAVTLLTQNREWVYGALGDRLWAWRSNRDDSISSREWQLPGEIIHLCAGTMGCWLTINTSPVQLCWLDEGLIPLPNVLRPPQNTHVAIDLSGYWCIQAHQENDTVALNLQSLGGNYATHLNLDLAPGEILTTAIALNQRYGLVVTRHPPPLATGLYLFNRKGQKILDTRLPFGLCGLTPAIANPWTLFAWEDRATPILLILYLRPWRIQRIALNFRPEHICPTPWGCIVANDHRITLLTTNGEIIGGLNAIDPILGIAFSGDRQLWLMTQGNPDIHLQWLDITDLNLDFIF</sequence>
<dbReference type="PROSITE" id="PS00108">
    <property type="entry name" value="PROTEIN_KINASE_ST"/>
    <property type="match status" value="1"/>
</dbReference>
<keyword evidence="3" id="KW-1185">Reference proteome</keyword>
<evidence type="ECO:0000313" key="2">
    <source>
        <dbReference type="EMBL" id="MDG2990233.1"/>
    </source>
</evidence>
<dbReference type="Pfam" id="PF00069">
    <property type="entry name" value="Pkinase"/>
    <property type="match status" value="1"/>
</dbReference>
<evidence type="ECO:0000259" key="1">
    <source>
        <dbReference type="PROSITE" id="PS50011"/>
    </source>
</evidence>
<protein>
    <submittedName>
        <fullName evidence="2">Serine/threonine protein kinase</fullName>
    </submittedName>
</protein>
<keyword evidence="2" id="KW-0723">Serine/threonine-protein kinase</keyword>
<evidence type="ECO:0000313" key="3">
    <source>
        <dbReference type="Proteomes" id="UP001154265"/>
    </source>
</evidence>
<proteinExistence type="predicted"/>
<dbReference type="PANTHER" id="PTHR24348:SF68">
    <property type="entry name" value="SERINE_THREONINE-PROTEIN KINASE ATG1C"/>
    <property type="match status" value="1"/>
</dbReference>
<dbReference type="InterPro" id="IPR000719">
    <property type="entry name" value="Prot_kinase_dom"/>
</dbReference>